<sequence>MTNTRKAWTVAALLCGSLLSGCGGALGGSDEDKFQQAMDYTECLRENGIPNAPDPVRENNGIGMDLPKVDDAVLKKAQEACRDKQPQGDAEDGDPVDPAKVTAWATCMRGKLPKFPDPEVEGNTIKIILTGTGIEPDSSPFKDAREACDSQDPGGNTHFEDLD</sequence>
<reference evidence="3 4" key="1">
    <citation type="submission" date="2020-08" db="EMBL/GenBank/DDBJ databases">
        <title>Genomic Encyclopedia of Type Strains, Phase III (KMG-III): the genomes of soil and plant-associated and newly described type strains.</title>
        <authorList>
            <person name="Whitman W."/>
        </authorList>
    </citation>
    <scope>NUCLEOTIDE SEQUENCE [LARGE SCALE GENOMIC DNA]</scope>
    <source>
        <strain evidence="3 4">CECT 3287</strain>
    </source>
</reference>
<dbReference type="RefSeq" id="WP_183221251.1">
    <property type="nucleotide sequence ID" value="NZ_BMPW01000005.1"/>
</dbReference>
<comment type="caution">
    <text evidence="3">The sequence shown here is derived from an EMBL/GenBank/DDBJ whole genome shotgun (WGS) entry which is preliminary data.</text>
</comment>
<accession>A0A7W5AHH3</accession>
<evidence type="ECO:0000256" key="1">
    <source>
        <dbReference type="SAM" id="MobiDB-lite"/>
    </source>
</evidence>
<dbReference type="AlphaFoldDB" id="A0A7W5AHH3"/>
<organism evidence="3 4">
    <name type="scientific">Actinoplanes campanulatus</name>
    <dbReference type="NCBI Taxonomy" id="113559"/>
    <lineage>
        <taxon>Bacteria</taxon>
        <taxon>Bacillati</taxon>
        <taxon>Actinomycetota</taxon>
        <taxon>Actinomycetes</taxon>
        <taxon>Micromonosporales</taxon>
        <taxon>Micromonosporaceae</taxon>
        <taxon>Actinoplanes</taxon>
    </lineage>
</organism>
<dbReference type="EMBL" id="JACHXF010000007">
    <property type="protein sequence ID" value="MBB3096049.1"/>
    <property type="molecule type" value="Genomic_DNA"/>
</dbReference>
<dbReference type="PROSITE" id="PS51257">
    <property type="entry name" value="PROKAR_LIPOPROTEIN"/>
    <property type="match status" value="1"/>
</dbReference>
<protein>
    <recommendedName>
        <fullName evidence="5">Secreted protein</fullName>
    </recommendedName>
</protein>
<feature type="chain" id="PRO_5038534216" description="Secreted protein" evidence="2">
    <location>
        <begin position="26"/>
        <end position="163"/>
    </location>
</feature>
<name>A0A7W5AHH3_9ACTN</name>
<gene>
    <name evidence="3" type="ORF">FHR83_003719</name>
</gene>
<evidence type="ECO:0008006" key="5">
    <source>
        <dbReference type="Google" id="ProtNLM"/>
    </source>
</evidence>
<proteinExistence type="predicted"/>
<keyword evidence="4" id="KW-1185">Reference proteome</keyword>
<evidence type="ECO:0000313" key="3">
    <source>
        <dbReference type="EMBL" id="MBB3096049.1"/>
    </source>
</evidence>
<feature type="region of interest" description="Disordered" evidence="1">
    <location>
        <begin position="78"/>
        <end position="98"/>
    </location>
</feature>
<dbReference type="Proteomes" id="UP000590749">
    <property type="component" value="Unassembled WGS sequence"/>
</dbReference>
<feature type="region of interest" description="Disordered" evidence="1">
    <location>
        <begin position="131"/>
        <end position="163"/>
    </location>
</feature>
<keyword evidence="2" id="KW-0732">Signal</keyword>
<feature type="signal peptide" evidence="2">
    <location>
        <begin position="1"/>
        <end position="25"/>
    </location>
</feature>
<evidence type="ECO:0000313" key="4">
    <source>
        <dbReference type="Proteomes" id="UP000590749"/>
    </source>
</evidence>
<evidence type="ECO:0000256" key="2">
    <source>
        <dbReference type="SAM" id="SignalP"/>
    </source>
</evidence>